<dbReference type="InterPro" id="IPR000276">
    <property type="entry name" value="GPCR_Rhodpsn"/>
</dbReference>
<dbReference type="FunFam" id="1.20.1070.10:FF:000001">
    <property type="entry name" value="Olfactory receptor"/>
    <property type="match status" value="1"/>
</dbReference>
<dbReference type="Pfam" id="PF13853">
    <property type="entry name" value="7tm_4"/>
    <property type="match status" value="1"/>
</dbReference>
<feature type="transmembrane region" description="Helical" evidence="11">
    <location>
        <begin position="140"/>
        <end position="158"/>
    </location>
</feature>
<evidence type="ECO:0000256" key="10">
    <source>
        <dbReference type="ARBA" id="ARBA00023224"/>
    </source>
</evidence>
<dbReference type="GO" id="GO:0004984">
    <property type="term" value="F:olfactory receptor activity"/>
    <property type="evidence" value="ECO:0007669"/>
    <property type="project" value="InterPro"/>
</dbReference>
<dbReference type="AlphaFoldDB" id="A0A6P7XCI3"/>
<feature type="transmembrane region" description="Helical" evidence="11">
    <location>
        <begin position="238"/>
        <end position="260"/>
    </location>
</feature>
<feature type="transmembrane region" description="Helical" evidence="11">
    <location>
        <begin position="57"/>
        <end position="76"/>
    </location>
</feature>
<accession>A0A6P7XCI3</accession>
<dbReference type="PRINTS" id="PR00245">
    <property type="entry name" value="OLFACTORYR"/>
</dbReference>
<dbReference type="InterPro" id="IPR017452">
    <property type="entry name" value="GPCR_Rhodpsn_7TM"/>
</dbReference>
<protein>
    <submittedName>
        <fullName evidence="14">Olfactory receptor 1361-like</fullName>
    </submittedName>
</protein>
<dbReference type="PRINTS" id="PR00237">
    <property type="entry name" value="GPCRRHODOPSN"/>
</dbReference>
<feature type="transmembrane region" description="Helical" evidence="11">
    <location>
        <begin position="272"/>
        <end position="292"/>
    </location>
</feature>
<organism evidence="13 14">
    <name type="scientific">Microcaecilia unicolor</name>
    <dbReference type="NCBI Taxonomy" id="1415580"/>
    <lineage>
        <taxon>Eukaryota</taxon>
        <taxon>Metazoa</taxon>
        <taxon>Chordata</taxon>
        <taxon>Craniata</taxon>
        <taxon>Vertebrata</taxon>
        <taxon>Euteleostomi</taxon>
        <taxon>Amphibia</taxon>
        <taxon>Gymnophiona</taxon>
        <taxon>Siphonopidae</taxon>
        <taxon>Microcaecilia</taxon>
    </lineage>
</organism>
<keyword evidence="10" id="KW-0807">Transducer</keyword>
<evidence type="ECO:0000256" key="11">
    <source>
        <dbReference type="SAM" id="Phobius"/>
    </source>
</evidence>
<evidence type="ECO:0000256" key="3">
    <source>
        <dbReference type="ARBA" id="ARBA00022606"/>
    </source>
</evidence>
<dbReference type="Gene3D" id="1.20.1070.10">
    <property type="entry name" value="Rhodopsin 7-helix transmembrane proteins"/>
    <property type="match status" value="1"/>
</dbReference>
<feature type="domain" description="G-protein coupled receptors family 1 profile" evidence="12">
    <location>
        <begin position="41"/>
        <end position="290"/>
    </location>
</feature>
<sequence>MAPGNQSGPSEFLLLGFSIFHHQQMVLFTIFLVMYTMAVVGNFSIMTTIWLDPRLHSPMYFFLGNLSLIDTCFTSVTMPKLLFTLLTGDASISFTGCFCQMFFFVLFGENEAFLLAVMAYDRYVAICVPLRYAELMNQRLCAALVASSWSAAFLHSLLHTVNTSHLSYCGRQRIHHFFCDVTALLKISCSDTSASELVIFTEGSLVVMGPFLFILSSYVAILVVILKMHSAEGRKKAFSTCSSHLTVVTLFYGTIMFIYIRPSSSYSDNYDGIVSVVYSVVTPMLNPFIYSLRNTEVKGALRKVMLEKIFSQGRRRLTNCFS</sequence>
<dbReference type="GO" id="GO:0005886">
    <property type="term" value="C:plasma membrane"/>
    <property type="evidence" value="ECO:0007669"/>
    <property type="project" value="UniProtKB-SubCell"/>
</dbReference>
<evidence type="ECO:0000256" key="7">
    <source>
        <dbReference type="ARBA" id="ARBA00023040"/>
    </source>
</evidence>
<keyword evidence="13" id="KW-1185">Reference proteome</keyword>
<keyword evidence="3" id="KW-0716">Sensory transduction</keyword>
<keyword evidence="2" id="KW-1003">Cell membrane</keyword>
<evidence type="ECO:0000256" key="5">
    <source>
        <dbReference type="ARBA" id="ARBA00022725"/>
    </source>
</evidence>
<dbReference type="SUPFAM" id="SSF81321">
    <property type="entry name" value="Family A G protein-coupled receptor-like"/>
    <property type="match status" value="1"/>
</dbReference>
<dbReference type="KEGG" id="muo:115461959"/>
<feature type="transmembrane region" description="Helical" evidence="11">
    <location>
        <begin position="205"/>
        <end position="226"/>
    </location>
</feature>
<dbReference type="InterPro" id="IPR050516">
    <property type="entry name" value="Olfactory_GPCR"/>
</dbReference>
<dbReference type="CDD" id="cd15235">
    <property type="entry name" value="7tmA_OR1A-like"/>
    <property type="match status" value="1"/>
</dbReference>
<keyword evidence="8 11" id="KW-0472">Membrane</keyword>
<evidence type="ECO:0000256" key="1">
    <source>
        <dbReference type="ARBA" id="ARBA00004651"/>
    </source>
</evidence>
<keyword evidence="5" id="KW-0552">Olfaction</keyword>
<evidence type="ECO:0000256" key="4">
    <source>
        <dbReference type="ARBA" id="ARBA00022692"/>
    </source>
</evidence>
<dbReference type="InterPro" id="IPR000725">
    <property type="entry name" value="Olfact_rcpt"/>
</dbReference>
<dbReference type="OrthoDB" id="9615015at2759"/>
<feature type="transmembrane region" description="Helical" evidence="11">
    <location>
        <begin position="25"/>
        <end position="51"/>
    </location>
</feature>
<gene>
    <name evidence="14" type="primary">LOC115461959</name>
</gene>
<evidence type="ECO:0000256" key="2">
    <source>
        <dbReference type="ARBA" id="ARBA00022475"/>
    </source>
</evidence>
<dbReference type="Proteomes" id="UP000515156">
    <property type="component" value="Chromosome 2"/>
</dbReference>
<dbReference type="RefSeq" id="XP_030047869.1">
    <property type="nucleotide sequence ID" value="XM_030192009.1"/>
</dbReference>
<dbReference type="GeneID" id="115461959"/>
<evidence type="ECO:0000256" key="8">
    <source>
        <dbReference type="ARBA" id="ARBA00023136"/>
    </source>
</evidence>
<keyword evidence="7" id="KW-0297">G-protein coupled receptor</keyword>
<evidence type="ECO:0000259" key="12">
    <source>
        <dbReference type="PROSITE" id="PS50262"/>
    </source>
</evidence>
<keyword evidence="9" id="KW-0675">Receptor</keyword>
<evidence type="ECO:0000313" key="13">
    <source>
        <dbReference type="Proteomes" id="UP000515156"/>
    </source>
</evidence>
<keyword evidence="6 11" id="KW-1133">Transmembrane helix</keyword>
<name>A0A6P7XCI3_9AMPH</name>
<dbReference type="PANTHER" id="PTHR26452">
    <property type="entry name" value="OLFACTORY RECEPTOR"/>
    <property type="match status" value="1"/>
</dbReference>
<reference evidence="14" key="1">
    <citation type="submission" date="2025-08" db="UniProtKB">
        <authorList>
            <consortium name="RefSeq"/>
        </authorList>
    </citation>
    <scope>IDENTIFICATION</scope>
</reference>
<keyword evidence="4 11" id="KW-0812">Transmembrane</keyword>
<dbReference type="PROSITE" id="PS50262">
    <property type="entry name" value="G_PROTEIN_RECEP_F1_2"/>
    <property type="match status" value="1"/>
</dbReference>
<evidence type="ECO:0000256" key="6">
    <source>
        <dbReference type="ARBA" id="ARBA00022989"/>
    </source>
</evidence>
<evidence type="ECO:0000313" key="14">
    <source>
        <dbReference type="RefSeq" id="XP_030047869.1"/>
    </source>
</evidence>
<dbReference type="InParanoid" id="A0A6P7XCI3"/>
<evidence type="ECO:0000256" key="9">
    <source>
        <dbReference type="ARBA" id="ARBA00023170"/>
    </source>
</evidence>
<comment type="subcellular location">
    <subcellularLocation>
        <location evidence="1">Cell membrane</location>
        <topology evidence="1">Multi-pass membrane protein</topology>
    </subcellularLocation>
</comment>
<proteinExistence type="predicted"/>
<dbReference type="GO" id="GO:0004930">
    <property type="term" value="F:G protein-coupled receptor activity"/>
    <property type="evidence" value="ECO:0007669"/>
    <property type="project" value="UniProtKB-KW"/>
</dbReference>